<dbReference type="AlphaFoldDB" id="A0A7L9WR18"/>
<keyword evidence="2" id="KW-0472">Membrane</keyword>
<proteinExistence type="predicted"/>
<dbReference type="InterPro" id="IPR007492">
    <property type="entry name" value="LytTR_DNA-bd_dom"/>
</dbReference>
<dbReference type="Proteomes" id="UP000594118">
    <property type="component" value="Chromosome"/>
</dbReference>
<dbReference type="Gene3D" id="2.40.50.1020">
    <property type="entry name" value="LytTr DNA-binding domain"/>
    <property type="match status" value="1"/>
</dbReference>
<evidence type="ECO:0000259" key="3">
    <source>
        <dbReference type="PROSITE" id="PS50930"/>
    </source>
</evidence>
<evidence type="ECO:0000313" key="4">
    <source>
        <dbReference type="EMBL" id="QOL82157.1"/>
    </source>
</evidence>
<dbReference type="RefSeq" id="WP_193080133.1">
    <property type="nucleotide sequence ID" value="NZ_CP045201.1"/>
</dbReference>
<organism evidence="4 5">
    <name type="scientific">Pseudooceanicola spongiae</name>
    <dbReference type="NCBI Taxonomy" id="2613965"/>
    <lineage>
        <taxon>Bacteria</taxon>
        <taxon>Pseudomonadati</taxon>
        <taxon>Pseudomonadota</taxon>
        <taxon>Alphaproteobacteria</taxon>
        <taxon>Rhodobacterales</taxon>
        <taxon>Paracoccaceae</taxon>
        <taxon>Pseudooceanicola</taxon>
    </lineage>
</organism>
<evidence type="ECO:0000313" key="5">
    <source>
        <dbReference type="Proteomes" id="UP000594118"/>
    </source>
</evidence>
<dbReference type="Pfam" id="PF04397">
    <property type="entry name" value="LytTR"/>
    <property type="match status" value="1"/>
</dbReference>
<protein>
    <recommendedName>
        <fullName evidence="3">HTH LytTR-type domain-containing protein</fullName>
    </recommendedName>
</protein>
<evidence type="ECO:0000256" key="2">
    <source>
        <dbReference type="SAM" id="Phobius"/>
    </source>
</evidence>
<sequence length="266" mass="28546">MSGTEVQLALRKWYGVLTSAPFVTIVAVVSLLGTFYLVPQGAGLPVMLRILAKQVATSALSSAVASLVILFGVRAMRDSRVPVVLRHCLSGLVASVPVFAVVLGIEAVSSEVLWQSGDLMAVALNVVLTVTGIALVIGVFVARRPVAVAVVETEAPQPGVTFLKRLPVDLGRALIRVSALDHYVEVQTSAGTTLLLMRFADALEELEGCPGHRIHRSHWVAAGAIRRLLRQERAMMVELEDGTRLPVSRSQQSEMRATGLPLERAE</sequence>
<feature type="transmembrane region" description="Helical" evidence="2">
    <location>
        <begin position="12"/>
        <end position="38"/>
    </location>
</feature>
<accession>A0A7L9WR18</accession>
<keyword evidence="2" id="KW-1133">Transmembrane helix</keyword>
<feature type="transmembrane region" description="Helical" evidence="2">
    <location>
        <begin position="119"/>
        <end position="142"/>
    </location>
</feature>
<keyword evidence="5" id="KW-1185">Reference proteome</keyword>
<dbReference type="EMBL" id="CP045201">
    <property type="protein sequence ID" value="QOL82157.1"/>
    <property type="molecule type" value="Genomic_DNA"/>
</dbReference>
<feature type="domain" description="HTH LytTR-type" evidence="3">
    <location>
        <begin position="174"/>
        <end position="261"/>
    </location>
</feature>
<dbReference type="SMART" id="SM00850">
    <property type="entry name" value="LytTR"/>
    <property type="match status" value="1"/>
</dbReference>
<evidence type="ECO:0000256" key="1">
    <source>
        <dbReference type="SAM" id="MobiDB-lite"/>
    </source>
</evidence>
<reference evidence="4 5" key="1">
    <citation type="submission" date="2019-10" db="EMBL/GenBank/DDBJ databases">
        <title>Pseudopuniceibacterium sp. HQ09 islated from Antarctica.</title>
        <authorList>
            <person name="Liao L."/>
            <person name="Su S."/>
            <person name="Chen B."/>
            <person name="Yu Y."/>
        </authorList>
    </citation>
    <scope>NUCLEOTIDE SEQUENCE [LARGE SCALE GENOMIC DNA]</scope>
    <source>
        <strain evidence="4 5">HQ09</strain>
    </source>
</reference>
<gene>
    <name evidence="4" type="ORF">F3W81_15760</name>
</gene>
<feature type="transmembrane region" description="Helical" evidence="2">
    <location>
        <begin position="50"/>
        <end position="71"/>
    </location>
</feature>
<dbReference type="PROSITE" id="PS50930">
    <property type="entry name" value="HTH_LYTTR"/>
    <property type="match status" value="1"/>
</dbReference>
<feature type="region of interest" description="Disordered" evidence="1">
    <location>
        <begin position="243"/>
        <end position="266"/>
    </location>
</feature>
<name>A0A7L9WR18_9RHOB</name>
<dbReference type="GO" id="GO:0003677">
    <property type="term" value="F:DNA binding"/>
    <property type="evidence" value="ECO:0007669"/>
    <property type="project" value="InterPro"/>
</dbReference>
<dbReference type="KEGG" id="pshq:F3W81_15760"/>
<feature type="transmembrane region" description="Helical" evidence="2">
    <location>
        <begin position="83"/>
        <end position="107"/>
    </location>
</feature>
<keyword evidence="2" id="KW-0812">Transmembrane</keyword>